<gene>
    <name evidence="2" type="ORF">Pyn_05685</name>
</gene>
<evidence type="ECO:0000256" key="1">
    <source>
        <dbReference type="SAM" id="MobiDB-lite"/>
    </source>
</evidence>
<evidence type="ECO:0000313" key="3">
    <source>
        <dbReference type="Proteomes" id="UP000250321"/>
    </source>
</evidence>
<feature type="region of interest" description="Disordered" evidence="1">
    <location>
        <begin position="35"/>
        <end position="85"/>
    </location>
</feature>
<comment type="caution">
    <text evidence="2">The sequence shown here is derived from an EMBL/GenBank/DDBJ whole genome shotgun (WGS) entry which is preliminary data.</text>
</comment>
<keyword evidence="3" id="KW-1185">Reference proteome</keyword>
<dbReference type="Proteomes" id="UP000250321">
    <property type="component" value="Unassembled WGS sequence"/>
</dbReference>
<proteinExistence type="predicted"/>
<dbReference type="AlphaFoldDB" id="A0A314YH42"/>
<evidence type="ECO:0000313" key="2">
    <source>
        <dbReference type="EMBL" id="PQQ05823.1"/>
    </source>
</evidence>
<feature type="compositionally biased region" description="Basic and acidic residues" evidence="1">
    <location>
        <begin position="54"/>
        <end position="80"/>
    </location>
</feature>
<name>A0A314YH42_PRUYE</name>
<reference evidence="2 3" key="1">
    <citation type="submission" date="2018-02" db="EMBL/GenBank/DDBJ databases">
        <title>Draft genome of wild Prunus yedoensis var. nudiflora.</title>
        <authorList>
            <person name="Baek S."/>
            <person name="Kim J.-H."/>
            <person name="Choi K."/>
            <person name="Kim G.-B."/>
            <person name="Cho A."/>
            <person name="Jang H."/>
            <person name="Shin C.-H."/>
            <person name="Yu H.-J."/>
            <person name="Mun J.-H."/>
        </authorList>
    </citation>
    <scope>NUCLEOTIDE SEQUENCE [LARGE SCALE GENOMIC DNA]</scope>
    <source>
        <strain evidence="3">cv. Jeju island</strain>
        <tissue evidence="2">Leaf</tissue>
    </source>
</reference>
<dbReference type="EMBL" id="PJQY01001038">
    <property type="protein sequence ID" value="PQQ05823.1"/>
    <property type="molecule type" value="Genomic_DNA"/>
</dbReference>
<sequence>MEKKKVDANQSGLIDPIGDKAGFIIWNVVPNRKGWKKDHKIGTHTTKGKRKRTHPEATPKRQERYIEHDTSMSKKDKMRAGNEAGSATGCIDTFGFRFNILKNEIIDGEQGSIFGKAELMTNNRMDT</sequence>
<accession>A0A314YH42</accession>
<organism evidence="2 3">
    <name type="scientific">Prunus yedoensis var. nudiflora</name>
    <dbReference type="NCBI Taxonomy" id="2094558"/>
    <lineage>
        <taxon>Eukaryota</taxon>
        <taxon>Viridiplantae</taxon>
        <taxon>Streptophyta</taxon>
        <taxon>Embryophyta</taxon>
        <taxon>Tracheophyta</taxon>
        <taxon>Spermatophyta</taxon>
        <taxon>Magnoliopsida</taxon>
        <taxon>eudicotyledons</taxon>
        <taxon>Gunneridae</taxon>
        <taxon>Pentapetalae</taxon>
        <taxon>rosids</taxon>
        <taxon>fabids</taxon>
        <taxon>Rosales</taxon>
        <taxon>Rosaceae</taxon>
        <taxon>Amygdaloideae</taxon>
        <taxon>Amygdaleae</taxon>
        <taxon>Prunus</taxon>
    </lineage>
</organism>
<protein>
    <submittedName>
        <fullName evidence="2">Uncharacterized protein</fullName>
    </submittedName>
</protein>